<evidence type="ECO:0000259" key="5">
    <source>
        <dbReference type="Pfam" id="PF00413"/>
    </source>
</evidence>
<keyword evidence="3" id="KW-0378">Hydrolase</keyword>
<dbReference type="Gene3D" id="3.40.390.10">
    <property type="entry name" value="Collagenase (Catalytic Domain)"/>
    <property type="match status" value="1"/>
</dbReference>
<feature type="domain" description="Peptidase M10 metallopeptidase" evidence="5">
    <location>
        <begin position="107"/>
        <end position="158"/>
    </location>
</feature>
<evidence type="ECO:0000256" key="4">
    <source>
        <dbReference type="ARBA" id="ARBA00022833"/>
    </source>
</evidence>
<name>A0A242YYV7_9BACI</name>
<keyword evidence="2" id="KW-0479">Metal-binding</keyword>
<dbReference type="GO" id="GO:0004222">
    <property type="term" value="F:metalloendopeptidase activity"/>
    <property type="evidence" value="ECO:0007669"/>
    <property type="project" value="InterPro"/>
</dbReference>
<dbReference type="RefSeq" id="WP_086423059.1">
    <property type="nucleotide sequence ID" value="NZ_NFDE01000063.1"/>
</dbReference>
<dbReference type="GO" id="GO:0031012">
    <property type="term" value="C:extracellular matrix"/>
    <property type="evidence" value="ECO:0007669"/>
    <property type="project" value="InterPro"/>
</dbReference>
<evidence type="ECO:0000313" key="6">
    <source>
        <dbReference type="EMBL" id="OTX84888.1"/>
    </source>
</evidence>
<dbReference type="AlphaFoldDB" id="A0A242YYV7"/>
<dbReference type="Pfam" id="PF00413">
    <property type="entry name" value="Peptidase_M10"/>
    <property type="match status" value="1"/>
</dbReference>
<dbReference type="Proteomes" id="UP000194945">
    <property type="component" value="Unassembled WGS sequence"/>
</dbReference>
<dbReference type="GO" id="GO:0008270">
    <property type="term" value="F:zinc ion binding"/>
    <property type="evidence" value="ECO:0007669"/>
    <property type="project" value="InterPro"/>
</dbReference>
<organism evidence="6 7">
    <name type="scientific">Bacillus wiedmannii</name>
    <dbReference type="NCBI Taxonomy" id="1890302"/>
    <lineage>
        <taxon>Bacteria</taxon>
        <taxon>Bacillati</taxon>
        <taxon>Bacillota</taxon>
        <taxon>Bacilli</taxon>
        <taxon>Bacillales</taxon>
        <taxon>Bacillaceae</taxon>
        <taxon>Bacillus</taxon>
        <taxon>Bacillus cereus group</taxon>
    </lineage>
</organism>
<dbReference type="EMBL" id="NFDE01000063">
    <property type="protein sequence ID" value="OTX84888.1"/>
    <property type="molecule type" value="Genomic_DNA"/>
</dbReference>
<evidence type="ECO:0000256" key="3">
    <source>
        <dbReference type="ARBA" id="ARBA00022801"/>
    </source>
</evidence>
<sequence length="327" mass="37082">MSKNIEPTPTLGYKWSTNSIFCRIMMFRYHPYVKIWREAAKRWNDLTNFELKPLHDDDGCFNRSPCLQVKAKNVPDATYAGHTTYYARNGYFTNVTSLLNRKYTDGYTRENKLSVAGHELGHAMGLDHHPNDTSIMTQQPRTHTSPQPDDVAAINSLYPLSLSIDETRNTMTKEKLKVEYISIPQWAVVYNNTNDLKQEADVVISGIVTANTGTICEKVDELHTYCTQYTISVNKVLKSEELIEENQNIIVNVLGGTIEDISVKPIDAVAFSPYKNILIFLKAGDEAFYLINENTSVFIEEDTGCFKHLLTGRSFTLNEIQSGVLFV</sequence>
<keyword evidence="4" id="KW-0862">Zinc</keyword>
<dbReference type="InterPro" id="IPR024079">
    <property type="entry name" value="MetalloPept_cat_dom_sf"/>
</dbReference>
<dbReference type="GO" id="GO:0006508">
    <property type="term" value="P:proteolysis"/>
    <property type="evidence" value="ECO:0007669"/>
    <property type="project" value="UniProtKB-KW"/>
</dbReference>
<evidence type="ECO:0000256" key="2">
    <source>
        <dbReference type="ARBA" id="ARBA00022723"/>
    </source>
</evidence>
<dbReference type="InterPro" id="IPR001818">
    <property type="entry name" value="Pept_M10_metallopeptidase"/>
</dbReference>
<gene>
    <name evidence="6" type="ORF">BK730_24240</name>
</gene>
<keyword evidence="1" id="KW-0645">Protease</keyword>
<reference evidence="6 7" key="1">
    <citation type="submission" date="2016-10" db="EMBL/GenBank/DDBJ databases">
        <title>Comparative genomics of Bacillus thuringiensis reveals a path to pathogens against multiple invertebrate hosts.</title>
        <authorList>
            <person name="Zheng J."/>
            <person name="Gao Q."/>
            <person name="Liu H."/>
            <person name="Peng D."/>
            <person name="Ruan L."/>
            <person name="Sun M."/>
        </authorList>
    </citation>
    <scope>NUCLEOTIDE SEQUENCE [LARGE SCALE GENOMIC DNA]</scope>
    <source>
        <strain evidence="6">BGSC 4BK1</strain>
    </source>
</reference>
<accession>A0A242YYV7</accession>
<evidence type="ECO:0000256" key="1">
    <source>
        <dbReference type="ARBA" id="ARBA00022670"/>
    </source>
</evidence>
<comment type="caution">
    <text evidence="6">The sequence shown here is derived from an EMBL/GenBank/DDBJ whole genome shotgun (WGS) entry which is preliminary data.</text>
</comment>
<proteinExistence type="predicted"/>
<protein>
    <recommendedName>
        <fullName evidence="5">Peptidase M10 metallopeptidase domain-containing protein</fullName>
    </recommendedName>
</protein>
<dbReference type="SUPFAM" id="SSF55486">
    <property type="entry name" value="Metalloproteases ('zincins'), catalytic domain"/>
    <property type="match status" value="1"/>
</dbReference>
<evidence type="ECO:0000313" key="7">
    <source>
        <dbReference type="Proteomes" id="UP000194945"/>
    </source>
</evidence>